<dbReference type="Gene3D" id="3.40.50.150">
    <property type="entry name" value="Vaccinia Virus protein VP39"/>
    <property type="match status" value="1"/>
</dbReference>
<reference evidence="6 7" key="1">
    <citation type="submission" date="2019-07" db="EMBL/GenBank/DDBJ databases">
        <title>Caenimonas sedimenti sp. nov., isolated from activated sludge.</title>
        <authorList>
            <person name="Xu J."/>
        </authorList>
    </citation>
    <scope>NUCLEOTIDE SEQUENCE [LARGE SCALE GENOMIC DNA]</scope>
    <source>
        <strain evidence="6 7">HX-9-20</strain>
    </source>
</reference>
<feature type="coiled-coil region" evidence="4">
    <location>
        <begin position="441"/>
        <end position="538"/>
    </location>
</feature>
<dbReference type="SUPFAM" id="SSF53756">
    <property type="entry name" value="UDP-Glycosyltransferase/glycogen phosphorylase"/>
    <property type="match status" value="1"/>
</dbReference>
<dbReference type="InterPro" id="IPR001173">
    <property type="entry name" value="Glyco_trans_2-like"/>
</dbReference>
<feature type="domain" description="Glycosyltransferase 2-like" evidence="5">
    <location>
        <begin position="598"/>
        <end position="772"/>
    </location>
</feature>
<sequence>MTEPHGSHVYRRQITPDERTSLSVLAGHVTPGSRVLDLGTGSGSLGAFLSAGKGCTCDGVTLSAEEAELAKSGYRHLEVANLEQSGWAAKFAGEHYDFIVCADVLEHLTRPEQTLALARELLAPGGALLVSIPNASYCGMVAELMQGGFQYGEEGLLDRTHLRFFTRRSARDFLADNGWAVEGIETIEKPLQDSEFRVQFDNLPPAVSRYLLALPDAAAYQLILVARPGDAQVQADLAPSAPAEAMFSAQLYWAADAGYSEETKLTTAGVIGRDRQVLRFPLPGTARRLRLDPADRPGFLHLFALRLRSGGETVWAWTCQEQGLAALETAPRQQMLLRSPLALGGALILLHGDDPWIELPIPQDVVARAAGNDGVLEVELGWPMSADYLALADSVRPLADEVARRQGEVAQAFSTLDAARAAFEARQHDLEAQVRSGGEQVAATQAELRAAQDELRAAHGDLGDARARLQDAERLGQALLAQVQEAEHARLAQEEELRQRTAREQTLQAALNDTRLEARRLTQQKFGTQRELQDLQQRFDQLAQHLRWIEQSTVFRATRPLVHAKMAVDRWLGRGAPAAPAVAEPPKVPEPIARTVDVIVPVYRGLEDTRCCIESVLASRCETPVRLVVLNDASPEPEVTAWLREAADRDSRITLLENEQNLGFVGTVNRGMALNDTNDVVLLNSDAEVANDWLDRLRRAAYADSRVGTVTPFSNNATICSYPRFCEANPLPEGWDTARLDRVFAEANAGEAVDIPTGVGFCMYIRRDCLREVGLFDVEEFGKGYGEENDFCCRADEAGWRNLHALDTFVRHAGGVSFGESKSQRELDAMDKLRRLHPTYETRVHQYLAVDPAREARMRADLGRVAASGLPCVLAIQHNRGGGTKRHVEELAAHLRGQAVFFSLSPAPGECVRLELLEPGSGFHLEYKVPDQWEALLAVLRSVGVAHVHYHHLIGHHDLVFSLAQQLGVSSDFTTHDYFPMCANISLTGRDDRFCGEQGRGECGRCLSTPTAANLNEMAAWRQRYGQLLLQTRAVLAPSHDVAARFLRMWPGIPAKVAPHTDIAPGETLPAPQVTPVAAAAPIRIAVLGGLSRIKGADVLEDVAVLAAREGAKLEFHLVGHAYRNLKTLPQAALIVHGKYQEQDLPALLAGLRPDLVWFPALWPETYSYTLSACLQAGLPIVAPDLGAFGERLEGRPWSWVEPWDRPAADWLAFFQRIRVDHFLTGRSPDAPEQPVPAEPRAGAWTHSEDYTRGFQAQAGGELPDDILLQGRPGDAHALASGKGVKRLALASLVRLRSATGLRQVARAIPARWQRRVKNWLVA</sequence>
<name>A0A562ZVT9_9BURK</name>
<dbReference type="CDD" id="cd02440">
    <property type="entry name" value="AdoMet_MTases"/>
    <property type="match status" value="1"/>
</dbReference>
<dbReference type="GO" id="GO:0008168">
    <property type="term" value="F:methyltransferase activity"/>
    <property type="evidence" value="ECO:0007669"/>
    <property type="project" value="UniProtKB-KW"/>
</dbReference>
<comment type="caution">
    <text evidence="6">The sequence shown here is derived from an EMBL/GenBank/DDBJ whole genome shotgun (WGS) entry which is preliminary data.</text>
</comment>
<dbReference type="GO" id="GO:0032259">
    <property type="term" value="P:methylation"/>
    <property type="evidence" value="ECO:0007669"/>
    <property type="project" value="UniProtKB-KW"/>
</dbReference>
<keyword evidence="3 6" id="KW-0808">Transferase</keyword>
<dbReference type="SUPFAM" id="SSF53335">
    <property type="entry name" value="S-adenosyl-L-methionine-dependent methyltransferases"/>
    <property type="match status" value="1"/>
</dbReference>
<dbReference type="SUPFAM" id="SSF53448">
    <property type="entry name" value="Nucleotide-diphospho-sugar transferases"/>
    <property type="match status" value="1"/>
</dbReference>
<dbReference type="Gene3D" id="3.40.50.2000">
    <property type="entry name" value="Glycogen Phosphorylase B"/>
    <property type="match status" value="1"/>
</dbReference>
<dbReference type="RefSeq" id="WP_145892322.1">
    <property type="nucleotide sequence ID" value="NZ_VOBQ01000004.1"/>
</dbReference>
<keyword evidence="4" id="KW-0175">Coiled coil</keyword>
<dbReference type="InterPro" id="IPR029044">
    <property type="entry name" value="Nucleotide-diphossugar_trans"/>
</dbReference>
<evidence type="ECO:0000313" key="6">
    <source>
        <dbReference type="EMBL" id="TWO72497.1"/>
    </source>
</evidence>
<organism evidence="6 7">
    <name type="scientific">Caenimonas sedimenti</name>
    <dbReference type="NCBI Taxonomy" id="2596921"/>
    <lineage>
        <taxon>Bacteria</taxon>
        <taxon>Pseudomonadati</taxon>
        <taxon>Pseudomonadota</taxon>
        <taxon>Betaproteobacteria</taxon>
        <taxon>Burkholderiales</taxon>
        <taxon>Comamonadaceae</taxon>
        <taxon>Caenimonas</taxon>
    </lineage>
</organism>
<dbReference type="PANTHER" id="PTHR43179">
    <property type="entry name" value="RHAMNOSYLTRANSFERASE WBBL"/>
    <property type="match status" value="1"/>
</dbReference>
<protein>
    <submittedName>
        <fullName evidence="6">Methyltransferase domain-containing protein</fullName>
    </submittedName>
</protein>
<keyword evidence="7" id="KW-1185">Reference proteome</keyword>
<gene>
    <name evidence="6" type="ORF">FN976_07305</name>
</gene>
<evidence type="ECO:0000313" key="7">
    <source>
        <dbReference type="Proteomes" id="UP000318199"/>
    </source>
</evidence>
<evidence type="ECO:0000256" key="3">
    <source>
        <dbReference type="ARBA" id="ARBA00022679"/>
    </source>
</evidence>
<dbReference type="OrthoDB" id="9790457at2"/>
<evidence type="ECO:0000256" key="1">
    <source>
        <dbReference type="ARBA" id="ARBA00006739"/>
    </source>
</evidence>
<dbReference type="Proteomes" id="UP000318199">
    <property type="component" value="Unassembled WGS sequence"/>
</dbReference>
<dbReference type="GO" id="GO:0016757">
    <property type="term" value="F:glycosyltransferase activity"/>
    <property type="evidence" value="ECO:0007669"/>
    <property type="project" value="UniProtKB-KW"/>
</dbReference>
<keyword evidence="6" id="KW-0489">Methyltransferase</keyword>
<dbReference type="EMBL" id="VOBQ01000004">
    <property type="protein sequence ID" value="TWO72497.1"/>
    <property type="molecule type" value="Genomic_DNA"/>
</dbReference>
<dbReference type="PANTHER" id="PTHR43179:SF12">
    <property type="entry name" value="GALACTOFURANOSYLTRANSFERASE GLFT2"/>
    <property type="match status" value="1"/>
</dbReference>
<dbReference type="Pfam" id="PF13489">
    <property type="entry name" value="Methyltransf_23"/>
    <property type="match status" value="1"/>
</dbReference>
<accession>A0A562ZVT9</accession>
<comment type="similarity">
    <text evidence="1">Belongs to the glycosyltransferase 2 family.</text>
</comment>
<keyword evidence="2" id="KW-0328">Glycosyltransferase</keyword>
<evidence type="ECO:0000256" key="4">
    <source>
        <dbReference type="SAM" id="Coils"/>
    </source>
</evidence>
<dbReference type="Pfam" id="PF00535">
    <property type="entry name" value="Glycos_transf_2"/>
    <property type="match status" value="1"/>
</dbReference>
<dbReference type="Gene3D" id="3.90.550.10">
    <property type="entry name" value="Spore Coat Polysaccharide Biosynthesis Protein SpsA, Chain A"/>
    <property type="match status" value="1"/>
</dbReference>
<evidence type="ECO:0000256" key="2">
    <source>
        <dbReference type="ARBA" id="ARBA00022676"/>
    </source>
</evidence>
<dbReference type="InterPro" id="IPR029063">
    <property type="entry name" value="SAM-dependent_MTases_sf"/>
</dbReference>
<evidence type="ECO:0000259" key="5">
    <source>
        <dbReference type="Pfam" id="PF00535"/>
    </source>
</evidence>
<proteinExistence type="inferred from homology"/>